<organism evidence="4 5">
    <name type="scientific">Cephus cinctus</name>
    <name type="common">Wheat stem sawfly</name>
    <dbReference type="NCBI Taxonomy" id="211228"/>
    <lineage>
        <taxon>Eukaryota</taxon>
        <taxon>Metazoa</taxon>
        <taxon>Ecdysozoa</taxon>
        <taxon>Arthropoda</taxon>
        <taxon>Hexapoda</taxon>
        <taxon>Insecta</taxon>
        <taxon>Pterygota</taxon>
        <taxon>Neoptera</taxon>
        <taxon>Endopterygota</taxon>
        <taxon>Hymenoptera</taxon>
        <taxon>Cephoidea</taxon>
        <taxon>Cephidae</taxon>
        <taxon>Cephus</taxon>
    </lineage>
</organism>
<feature type="chain" id="PRO_5042533410" evidence="3">
    <location>
        <begin position="17"/>
        <end position="124"/>
    </location>
</feature>
<evidence type="ECO:0000256" key="2">
    <source>
        <dbReference type="PROSITE-ProRule" id="PRU00497"/>
    </source>
</evidence>
<dbReference type="PANTHER" id="PTHR10380:SF173">
    <property type="entry name" value="CUTICULAR PROTEIN 47EF, ISOFORM C-RELATED"/>
    <property type="match status" value="1"/>
</dbReference>
<dbReference type="PANTHER" id="PTHR10380">
    <property type="entry name" value="CUTICLE PROTEIN"/>
    <property type="match status" value="1"/>
</dbReference>
<keyword evidence="3" id="KW-0732">Signal</keyword>
<evidence type="ECO:0000256" key="3">
    <source>
        <dbReference type="SAM" id="SignalP"/>
    </source>
</evidence>
<name>A0AAJ7C9N2_CEPCN</name>
<reference evidence="5" key="1">
    <citation type="submission" date="2025-08" db="UniProtKB">
        <authorList>
            <consortium name="RefSeq"/>
        </authorList>
    </citation>
    <scope>IDENTIFICATION</scope>
</reference>
<protein>
    <submittedName>
        <fullName evidence="5">Cuticle protein CP14.6 isoform X1</fullName>
    </submittedName>
</protein>
<dbReference type="GO" id="GO:0008010">
    <property type="term" value="F:structural constituent of chitin-based larval cuticle"/>
    <property type="evidence" value="ECO:0007669"/>
    <property type="project" value="TreeGrafter"/>
</dbReference>
<feature type="signal peptide" evidence="3">
    <location>
        <begin position="1"/>
        <end position="16"/>
    </location>
</feature>
<dbReference type="InterPro" id="IPR000618">
    <property type="entry name" value="Insect_cuticle"/>
</dbReference>
<dbReference type="GO" id="GO:0062129">
    <property type="term" value="C:chitin-based extracellular matrix"/>
    <property type="evidence" value="ECO:0007669"/>
    <property type="project" value="TreeGrafter"/>
</dbReference>
<evidence type="ECO:0000313" key="4">
    <source>
        <dbReference type="Proteomes" id="UP000694920"/>
    </source>
</evidence>
<evidence type="ECO:0000256" key="1">
    <source>
        <dbReference type="ARBA" id="ARBA00022460"/>
    </source>
</evidence>
<dbReference type="Proteomes" id="UP000694920">
    <property type="component" value="Unplaced"/>
</dbReference>
<sequence length="124" mass="13325">MKFLILCFVLVAAVSAQYNPASQGVFVKPVAIVRQVQDFSPEGPYTYSYDTENGISVAESGALKPVGPKGEPAVVAQGFYSYVDETDGKTYKVEYVADENGFQPTGDHIPPVAASVSRKTATHF</sequence>
<proteinExistence type="predicted"/>
<dbReference type="KEGG" id="ccin:107272464"/>
<gene>
    <name evidence="5" type="primary">LOC107272464</name>
</gene>
<dbReference type="GeneID" id="107272464"/>
<dbReference type="AlphaFoldDB" id="A0AAJ7C9N2"/>
<evidence type="ECO:0000313" key="5">
    <source>
        <dbReference type="RefSeq" id="XP_015605165.1"/>
    </source>
</evidence>
<dbReference type="InterPro" id="IPR050468">
    <property type="entry name" value="Cuticle_Struct_Prot"/>
</dbReference>
<dbReference type="Pfam" id="PF00379">
    <property type="entry name" value="Chitin_bind_4"/>
    <property type="match status" value="1"/>
</dbReference>
<keyword evidence="1 2" id="KW-0193">Cuticle</keyword>
<keyword evidence="4" id="KW-1185">Reference proteome</keyword>
<accession>A0AAJ7C9N2</accession>
<dbReference type="RefSeq" id="XP_015605165.1">
    <property type="nucleotide sequence ID" value="XM_015749679.2"/>
</dbReference>
<dbReference type="PROSITE" id="PS51155">
    <property type="entry name" value="CHIT_BIND_RR_2"/>
    <property type="match status" value="1"/>
</dbReference>